<dbReference type="Gene3D" id="3.30.710.10">
    <property type="entry name" value="Potassium Channel Kv1.1, Chain A"/>
    <property type="match status" value="1"/>
</dbReference>
<accession>A0A6B2LUW2</accession>
<feature type="domain" description="BTB" evidence="1">
    <location>
        <begin position="1"/>
        <end position="67"/>
    </location>
</feature>
<dbReference type="AlphaFoldDB" id="A0A6B2LUW2"/>
<dbReference type="EMBL" id="GIBP01011367">
    <property type="protein sequence ID" value="NDV40336.1"/>
    <property type="molecule type" value="Transcribed_RNA"/>
</dbReference>
<evidence type="ECO:0000259" key="1">
    <source>
        <dbReference type="PROSITE" id="PS50097"/>
    </source>
</evidence>
<protein>
    <recommendedName>
        <fullName evidence="1">BTB domain-containing protein</fullName>
    </recommendedName>
</protein>
<dbReference type="PANTHER" id="PTHR11145">
    <property type="entry name" value="BTB/POZ DOMAIN-CONTAINING ADAPTER FOR CUL3-MEDIATED RHOA DEGRADATION PROTEIN FAMILY MEMBER"/>
    <property type="match status" value="1"/>
</dbReference>
<proteinExistence type="predicted"/>
<sequence>MNIIIINTGGQVFQTNETTLSAIPDTYFIDMLKTKPYADGSYFIDRNKAIFEEILDFLRDGSIYIPEDTRDILKLKQEALFYKLHTIVQQCDQALQAKQNVIL</sequence>
<name>A0A6B2LUW2_9EUKA</name>
<dbReference type="SUPFAM" id="SSF54695">
    <property type="entry name" value="POZ domain"/>
    <property type="match status" value="1"/>
</dbReference>
<dbReference type="PROSITE" id="PS50097">
    <property type="entry name" value="BTB"/>
    <property type="match status" value="1"/>
</dbReference>
<dbReference type="SMART" id="SM00225">
    <property type="entry name" value="BTB"/>
    <property type="match status" value="1"/>
</dbReference>
<dbReference type="InterPro" id="IPR003131">
    <property type="entry name" value="T1-type_BTB"/>
</dbReference>
<dbReference type="CDD" id="cd18316">
    <property type="entry name" value="BTB_POZ_KCTD-like"/>
    <property type="match status" value="1"/>
</dbReference>
<dbReference type="PANTHER" id="PTHR11145:SF8">
    <property type="entry name" value="RE57120P"/>
    <property type="match status" value="1"/>
</dbReference>
<dbReference type="InterPro" id="IPR000210">
    <property type="entry name" value="BTB/POZ_dom"/>
</dbReference>
<organism evidence="2">
    <name type="scientific">Arcella intermedia</name>
    <dbReference type="NCBI Taxonomy" id="1963864"/>
    <lineage>
        <taxon>Eukaryota</taxon>
        <taxon>Amoebozoa</taxon>
        <taxon>Tubulinea</taxon>
        <taxon>Elardia</taxon>
        <taxon>Arcellinida</taxon>
        <taxon>Sphaerothecina</taxon>
        <taxon>Arcellidae</taxon>
        <taxon>Arcella</taxon>
    </lineage>
</organism>
<evidence type="ECO:0000313" key="2">
    <source>
        <dbReference type="EMBL" id="NDV40336.1"/>
    </source>
</evidence>
<dbReference type="InterPro" id="IPR011333">
    <property type="entry name" value="SKP1/BTB/POZ_sf"/>
</dbReference>
<reference evidence="2" key="1">
    <citation type="journal article" date="2020" name="J. Eukaryot. Microbiol.">
        <title>De novo Sequencing, Assembly and Annotation of the Transcriptome for the Free-Living Testate Amoeba Arcella intermedia.</title>
        <authorList>
            <person name="Ribeiro G.M."/>
            <person name="Porfirio-Sousa A.L."/>
            <person name="Maurer-Alcala X.X."/>
            <person name="Katz L.A."/>
            <person name="Lahr D.J.G."/>
        </authorList>
    </citation>
    <scope>NUCLEOTIDE SEQUENCE</scope>
</reference>
<dbReference type="GO" id="GO:0051260">
    <property type="term" value="P:protein homooligomerization"/>
    <property type="evidence" value="ECO:0007669"/>
    <property type="project" value="InterPro"/>
</dbReference>
<dbReference type="InterPro" id="IPR045068">
    <property type="entry name" value="BACURD1-3"/>
</dbReference>
<dbReference type="Pfam" id="PF02214">
    <property type="entry name" value="BTB_2"/>
    <property type="match status" value="1"/>
</dbReference>